<dbReference type="OrthoDB" id="9798386at2"/>
<dbReference type="PROSITE" id="PS00138">
    <property type="entry name" value="SUBTILASE_SER"/>
    <property type="match status" value="1"/>
</dbReference>
<evidence type="ECO:0000256" key="6">
    <source>
        <dbReference type="PROSITE-ProRule" id="PRU01240"/>
    </source>
</evidence>
<evidence type="ECO:0000256" key="5">
    <source>
        <dbReference type="PIRSR" id="PIRSR615500-1"/>
    </source>
</evidence>
<dbReference type="InterPro" id="IPR022398">
    <property type="entry name" value="Peptidase_S8_His-AS"/>
</dbReference>
<dbReference type="GO" id="GO:0004252">
    <property type="term" value="F:serine-type endopeptidase activity"/>
    <property type="evidence" value="ECO:0007669"/>
    <property type="project" value="UniProtKB-UniRule"/>
</dbReference>
<feature type="active site" description="Charge relay system" evidence="5 6">
    <location>
        <position position="374"/>
    </location>
</feature>
<evidence type="ECO:0000256" key="2">
    <source>
        <dbReference type="ARBA" id="ARBA00022670"/>
    </source>
</evidence>
<dbReference type="InterPro" id="IPR023828">
    <property type="entry name" value="Peptidase_S8_Ser-AS"/>
</dbReference>
<evidence type="ECO:0000256" key="4">
    <source>
        <dbReference type="ARBA" id="ARBA00022825"/>
    </source>
</evidence>
<dbReference type="HOGENOM" id="CLU_011263_15_5_9"/>
<reference evidence="9 10" key="1">
    <citation type="submission" date="2010-05" db="EMBL/GenBank/DDBJ databases">
        <title>Complete sequence of Thermincola sp. JR.</title>
        <authorList>
            <consortium name="US DOE Joint Genome Institute"/>
            <person name="Lucas S."/>
            <person name="Copeland A."/>
            <person name="Lapidus A."/>
            <person name="Cheng J.-F."/>
            <person name="Bruce D."/>
            <person name="Goodwin L."/>
            <person name="Pitluck S."/>
            <person name="Chertkov O."/>
            <person name="Detter J.C."/>
            <person name="Han C."/>
            <person name="Tapia R."/>
            <person name="Land M."/>
            <person name="Hauser L."/>
            <person name="Kyrpides N."/>
            <person name="Mikhailova N."/>
            <person name="Hazen T.C."/>
            <person name="Woyke T."/>
        </authorList>
    </citation>
    <scope>NUCLEOTIDE SEQUENCE [LARGE SCALE GENOMIC DNA]</scope>
    <source>
        <strain evidence="9 10">JR</strain>
    </source>
</reference>
<evidence type="ECO:0000256" key="1">
    <source>
        <dbReference type="ARBA" id="ARBA00011073"/>
    </source>
</evidence>
<feature type="domain" description="Peptidase S8/S53" evidence="8">
    <location>
        <begin position="138"/>
        <end position="420"/>
    </location>
</feature>
<evidence type="ECO:0000256" key="3">
    <source>
        <dbReference type="ARBA" id="ARBA00022801"/>
    </source>
</evidence>
<dbReference type="SUPFAM" id="SSF52743">
    <property type="entry name" value="Subtilisin-like"/>
    <property type="match status" value="1"/>
</dbReference>
<dbReference type="PRINTS" id="PR00723">
    <property type="entry name" value="SUBTILISIN"/>
</dbReference>
<dbReference type="AlphaFoldDB" id="D5XD76"/>
<dbReference type="CDD" id="cd07487">
    <property type="entry name" value="Peptidases_S8_1"/>
    <property type="match status" value="1"/>
</dbReference>
<dbReference type="PANTHER" id="PTHR43806">
    <property type="entry name" value="PEPTIDASE S8"/>
    <property type="match status" value="1"/>
</dbReference>
<organism evidence="9 10">
    <name type="scientific">Thermincola potens (strain JR)</name>
    <dbReference type="NCBI Taxonomy" id="635013"/>
    <lineage>
        <taxon>Bacteria</taxon>
        <taxon>Bacillati</taxon>
        <taxon>Bacillota</taxon>
        <taxon>Clostridia</taxon>
        <taxon>Eubacteriales</taxon>
        <taxon>Thermincolaceae</taxon>
        <taxon>Thermincola</taxon>
    </lineage>
</organism>
<dbReference type="GO" id="GO:0006508">
    <property type="term" value="P:proteolysis"/>
    <property type="evidence" value="ECO:0007669"/>
    <property type="project" value="UniProtKB-KW"/>
</dbReference>
<evidence type="ECO:0000259" key="8">
    <source>
        <dbReference type="Pfam" id="PF00082"/>
    </source>
</evidence>
<dbReference type="PROSITE" id="PS00137">
    <property type="entry name" value="SUBTILASE_HIS"/>
    <property type="match status" value="1"/>
</dbReference>
<name>D5XD76_THEPJ</name>
<dbReference type="PANTHER" id="PTHR43806:SF65">
    <property type="entry name" value="SERINE PROTEASE APRX"/>
    <property type="match status" value="1"/>
</dbReference>
<sequence>MADIFAQKVRENSFKLCRVLKNKINEMDSFPRWMPTFLRRPLQFFRDIFVKQKIIVQLNDRYVSVLTAGDKKILGCKVDNRLNIINGFSTTVNMRKLKQLIIHESVAGVWVDRKVKAVLDVAAPVVGAPPVWQTGYEGKGVGIAILDTGIYPHPDLTRPVNRIIAFKDFVNKKTQPYDDNGHGTHCAGDAAGNGYASNGKYRGPAPKANLIGVKVLDKKGSGLLSRVMAGVQWCMENKRQYGIKVLSLSVGVKATESYKNDPLCLALGKAWEAGLVVCAAAGNDGPDRQTINSPGISPVIITVGAEDDRNTVRISDDPVAGFSSRGPTVDGLEKPDLVAPGVNIVSLRSPCSYLDLRSRRARVGKHYLSMSGTSMATPICAGVAALLLESSPHLQPDDVKKLLMDTCRKINYNPNAAGAGLIDAAAAIRRAGSPQLERL</sequence>
<comment type="similarity">
    <text evidence="1 6 7">Belongs to the peptidase S8 family.</text>
</comment>
<dbReference type="Gene3D" id="3.40.50.200">
    <property type="entry name" value="Peptidase S8/S53 domain"/>
    <property type="match status" value="1"/>
</dbReference>
<keyword evidence="4 6" id="KW-0720">Serine protease</keyword>
<evidence type="ECO:0000313" key="10">
    <source>
        <dbReference type="Proteomes" id="UP000002377"/>
    </source>
</evidence>
<dbReference type="eggNOG" id="COG1404">
    <property type="taxonomic scope" value="Bacteria"/>
</dbReference>
<dbReference type="STRING" id="635013.TherJR_0857"/>
<protein>
    <submittedName>
        <fullName evidence="9">Peptidase S8 and S53 subtilisin kexin sedolisin</fullName>
    </submittedName>
</protein>
<dbReference type="InterPro" id="IPR000209">
    <property type="entry name" value="Peptidase_S8/S53_dom"/>
</dbReference>
<evidence type="ECO:0000313" key="9">
    <source>
        <dbReference type="EMBL" id="ADG81724.1"/>
    </source>
</evidence>
<dbReference type="EMBL" id="CP002028">
    <property type="protein sequence ID" value="ADG81724.1"/>
    <property type="molecule type" value="Genomic_DNA"/>
</dbReference>
<dbReference type="InterPro" id="IPR036852">
    <property type="entry name" value="Peptidase_S8/S53_dom_sf"/>
</dbReference>
<dbReference type="InterPro" id="IPR015500">
    <property type="entry name" value="Peptidase_S8_subtilisin-rel"/>
</dbReference>
<keyword evidence="3 6" id="KW-0378">Hydrolase</keyword>
<dbReference type="InterPro" id="IPR023827">
    <property type="entry name" value="Peptidase_S8_Asp-AS"/>
</dbReference>
<feature type="active site" description="Charge relay system" evidence="5 6">
    <location>
        <position position="147"/>
    </location>
</feature>
<dbReference type="Pfam" id="PF00082">
    <property type="entry name" value="Peptidase_S8"/>
    <property type="match status" value="1"/>
</dbReference>
<evidence type="ECO:0000256" key="7">
    <source>
        <dbReference type="RuleBase" id="RU003355"/>
    </source>
</evidence>
<dbReference type="KEGG" id="tjr:TherJR_0857"/>
<keyword evidence="10" id="KW-1185">Reference proteome</keyword>
<dbReference type="PROSITE" id="PS51892">
    <property type="entry name" value="SUBTILASE"/>
    <property type="match status" value="1"/>
</dbReference>
<gene>
    <name evidence="9" type="ordered locus">TherJR_0857</name>
</gene>
<dbReference type="PROSITE" id="PS00136">
    <property type="entry name" value="SUBTILASE_ASP"/>
    <property type="match status" value="1"/>
</dbReference>
<accession>D5XD76</accession>
<keyword evidence="2 6" id="KW-0645">Protease</keyword>
<feature type="active site" description="Charge relay system" evidence="5 6">
    <location>
        <position position="182"/>
    </location>
</feature>
<proteinExistence type="inferred from homology"/>
<dbReference type="Proteomes" id="UP000002377">
    <property type="component" value="Chromosome"/>
</dbReference>
<dbReference type="InterPro" id="IPR050131">
    <property type="entry name" value="Peptidase_S8_subtilisin-like"/>
</dbReference>
<dbReference type="MEROPS" id="S08.137"/>